<dbReference type="InterPro" id="IPR036640">
    <property type="entry name" value="ABC1_TM_sf"/>
</dbReference>
<dbReference type="InterPro" id="IPR011527">
    <property type="entry name" value="ABC1_TM_dom"/>
</dbReference>
<dbReference type="PANTHER" id="PTHR43394">
    <property type="entry name" value="ATP-DEPENDENT PERMEASE MDL1, MITOCHONDRIAL"/>
    <property type="match status" value="1"/>
</dbReference>
<dbReference type="PROSITE" id="PS50893">
    <property type="entry name" value="ABC_TRANSPORTER_2"/>
    <property type="match status" value="1"/>
</dbReference>
<keyword evidence="2 7" id="KW-0812">Transmembrane</keyword>
<dbReference type="AlphaFoldDB" id="A0A0L1JSW2"/>
<evidence type="ECO:0000313" key="11">
    <source>
        <dbReference type="Proteomes" id="UP000036938"/>
    </source>
</evidence>
<protein>
    <recommendedName>
        <fullName evidence="12">ABC transporter ATPase</fullName>
    </recommendedName>
</protein>
<dbReference type="EMBL" id="AQQZ01000002">
    <property type="protein sequence ID" value="KNG94797.1"/>
    <property type="molecule type" value="Genomic_DNA"/>
</dbReference>
<dbReference type="InterPro" id="IPR027417">
    <property type="entry name" value="P-loop_NTPase"/>
</dbReference>
<keyword evidence="4" id="KW-0067">ATP-binding</keyword>
<keyword evidence="6 7" id="KW-0472">Membrane</keyword>
<dbReference type="InterPro" id="IPR025662">
    <property type="entry name" value="Sigma_54_int_dom_ATP-bd_1"/>
</dbReference>
<dbReference type="GO" id="GO:0005524">
    <property type="term" value="F:ATP binding"/>
    <property type="evidence" value="ECO:0007669"/>
    <property type="project" value="UniProtKB-KW"/>
</dbReference>
<dbReference type="PATRIC" id="fig|1317121.7.peg.1429"/>
<feature type="transmembrane region" description="Helical" evidence="7">
    <location>
        <begin position="131"/>
        <end position="161"/>
    </location>
</feature>
<evidence type="ECO:0000256" key="2">
    <source>
        <dbReference type="ARBA" id="ARBA00022692"/>
    </source>
</evidence>
<evidence type="ECO:0000259" key="9">
    <source>
        <dbReference type="PROSITE" id="PS50929"/>
    </source>
</evidence>
<comment type="caution">
    <text evidence="10">The sequence shown here is derived from an EMBL/GenBank/DDBJ whole genome shotgun (WGS) entry which is preliminary data.</text>
</comment>
<feature type="transmembrane region" description="Helical" evidence="7">
    <location>
        <begin position="53"/>
        <end position="70"/>
    </location>
</feature>
<dbReference type="SUPFAM" id="SSF52540">
    <property type="entry name" value="P-loop containing nucleoside triphosphate hydrolases"/>
    <property type="match status" value="1"/>
</dbReference>
<evidence type="ECO:0000256" key="5">
    <source>
        <dbReference type="ARBA" id="ARBA00022989"/>
    </source>
</evidence>
<keyword evidence="5 7" id="KW-1133">Transmembrane helix</keyword>
<accession>A0A0L1JSW2</accession>
<dbReference type="InterPro" id="IPR017871">
    <property type="entry name" value="ABC_transporter-like_CS"/>
</dbReference>
<feature type="transmembrane region" description="Helical" evidence="7">
    <location>
        <begin position="242"/>
        <end position="267"/>
    </location>
</feature>
<dbReference type="SUPFAM" id="SSF90123">
    <property type="entry name" value="ABC transporter transmembrane region"/>
    <property type="match status" value="1"/>
</dbReference>
<evidence type="ECO:0000256" key="1">
    <source>
        <dbReference type="ARBA" id="ARBA00004651"/>
    </source>
</evidence>
<dbReference type="GO" id="GO:0015421">
    <property type="term" value="F:ABC-type oligopeptide transporter activity"/>
    <property type="evidence" value="ECO:0007669"/>
    <property type="project" value="TreeGrafter"/>
</dbReference>
<dbReference type="GO" id="GO:0005886">
    <property type="term" value="C:plasma membrane"/>
    <property type="evidence" value="ECO:0007669"/>
    <property type="project" value="UniProtKB-SubCell"/>
</dbReference>
<dbReference type="STRING" id="1317121.ATO11_05260"/>
<dbReference type="GO" id="GO:0016887">
    <property type="term" value="F:ATP hydrolysis activity"/>
    <property type="evidence" value="ECO:0007669"/>
    <property type="project" value="InterPro"/>
</dbReference>
<dbReference type="PROSITE" id="PS00675">
    <property type="entry name" value="SIGMA54_INTERACT_1"/>
    <property type="match status" value="1"/>
</dbReference>
<dbReference type="Proteomes" id="UP000036938">
    <property type="component" value="Unassembled WGS sequence"/>
</dbReference>
<dbReference type="PANTHER" id="PTHR43394:SF1">
    <property type="entry name" value="ATP-BINDING CASSETTE SUB-FAMILY B MEMBER 10, MITOCHONDRIAL"/>
    <property type="match status" value="1"/>
</dbReference>
<dbReference type="RefSeq" id="WP_050529784.1">
    <property type="nucleotide sequence ID" value="NZ_AQQZ01000002.1"/>
</dbReference>
<proteinExistence type="predicted"/>
<dbReference type="SMART" id="SM00382">
    <property type="entry name" value="AAA"/>
    <property type="match status" value="1"/>
</dbReference>
<keyword evidence="3" id="KW-0547">Nucleotide-binding</keyword>
<name>A0A0L1JSW2_9RHOB</name>
<evidence type="ECO:0000256" key="4">
    <source>
        <dbReference type="ARBA" id="ARBA00022840"/>
    </source>
</evidence>
<feature type="domain" description="ABC transmembrane type-1" evidence="9">
    <location>
        <begin position="19"/>
        <end position="286"/>
    </location>
</feature>
<dbReference type="PROSITE" id="PS51257">
    <property type="entry name" value="PROKAR_LIPOPROTEIN"/>
    <property type="match status" value="1"/>
</dbReference>
<dbReference type="InterPro" id="IPR003439">
    <property type="entry name" value="ABC_transporter-like_ATP-bd"/>
</dbReference>
<feature type="transmembrane region" description="Helical" evidence="7">
    <location>
        <begin position="20"/>
        <end position="41"/>
    </location>
</feature>
<evidence type="ECO:0000313" key="10">
    <source>
        <dbReference type="EMBL" id="KNG94797.1"/>
    </source>
</evidence>
<dbReference type="OrthoDB" id="9806127at2"/>
<evidence type="ECO:0000256" key="3">
    <source>
        <dbReference type="ARBA" id="ARBA00022741"/>
    </source>
</evidence>
<dbReference type="InterPro" id="IPR039421">
    <property type="entry name" value="Type_1_exporter"/>
</dbReference>
<dbReference type="PROSITE" id="PS00211">
    <property type="entry name" value="ABC_TRANSPORTER_1"/>
    <property type="match status" value="1"/>
</dbReference>
<comment type="subcellular location">
    <subcellularLocation>
        <location evidence="1">Cell membrane</location>
        <topology evidence="1">Multi-pass membrane protein</topology>
    </subcellularLocation>
</comment>
<evidence type="ECO:0000256" key="7">
    <source>
        <dbReference type="SAM" id="Phobius"/>
    </source>
</evidence>
<keyword evidence="11" id="KW-1185">Reference proteome</keyword>
<dbReference type="InterPro" id="IPR003593">
    <property type="entry name" value="AAA+_ATPase"/>
</dbReference>
<evidence type="ECO:0008006" key="12">
    <source>
        <dbReference type="Google" id="ProtNLM"/>
    </source>
</evidence>
<organism evidence="10 11">
    <name type="scientific">Pseudaestuariivita atlantica</name>
    <dbReference type="NCBI Taxonomy" id="1317121"/>
    <lineage>
        <taxon>Bacteria</taxon>
        <taxon>Pseudomonadati</taxon>
        <taxon>Pseudomonadota</taxon>
        <taxon>Alphaproteobacteria</taxon>
        <taxon>Rhodobacterales</taxon>
        <taxon>Paracoccaceae</taxon>
        <taxon>Pseudaestuariivita</taxon>
    </lineage>
</organism>
<dbReference type="Pfam" id="PF00005">
    <property type="entry name" value="ABC_tran"/>
    <property type="match status" value="1"/>
</dbReference>
<gene>
    <name evidence="10" type="ORF">ATO11_05260</name>
</gene>
<feature type="domain" description="ABC transporter" evidence="8">
    <location>
        <begin position="315"/>
        <end position="551"/>
    </location>
</feature>
<dbReference type="Gene3D" id="1.20.1560.10">
    <property type="entry name" value="ABC transporter type 1, transmembrane domain"/>
    <property type="match status" value="1"/>
</dbReference>
<dbReference type="PROSITE" id="PS50929">
    <property type="entry name" value="ABC_TM1F"/>
    <property type="match status" value="1"/>
</dbReference>
<reference evidence="10 11" key="1">
    <citation type="journal article" date="2015" name="Int. J. Syst. Evol. Microbiol.">
        <title>Aestuariivita atlantica sp. nov., isolated from deep sea sediment of the Atlantic Ocean.</title>
        <authorList>
            <person name="Li G."/>
            <person name="Lai Q."/>
            <person name="Du Y."/>
            <person name="Liu X."/>
            <person name="Sun F."/>
            <person name="Shao Z."/>
        </authorList>
    </citation>
    <scope>NUCLEOTIDE SEQUENCE [LARGE SCALE GENOMIC DNA]</scope>
    <source>
        <strain evidence="10 11">22II-S11-z3</strain>
    </source>
</reference>
<evidence type="ECO:0000259" key="8">
    <source>
        <dbReference type="PROSITE" id="PS50893"/>
    </source>
</evidence>
<sequence>MSDQSKQVLARTRTFFPPLALFACVTNLAVLTSPLFMMNVLDRVVPSGNLNTLALLGMVAALALLANALVEMFRDRARSQAGDWLERAGASIILADGRRRNLPALQSVATLRGFFGGRGVLALMDLPWTPFFLVALFLIHPAFLLLLVAAFAVLVVLAWLGQVLTKEAKERAQAARARGMDALRLIDQHGPVADLMSLGGNLGQRYAGDIAESHGLSQSAQRVQGGVDAVSRMLRMSVQVGTLALGAVLVTRGALTAGGMIGASIILTKTLGILESVIAVAFEAPRLREAWATFRDFDPGTTRDGTEVADLSGALSAAQLTYPRGGGAPPRLDRVSLELEPGTCLVILGESGSGKTTLLNALSGVEPAPIGTVFLDETDVRSLSLATRAQAIGFVPQMAILHAGTIAENIAAFDPARDDAQVLAAARLAGVHGLISALPDAYETDLRANRQLLSAGQAQRIALARALYQSPRYLFMDEPNALLDHMAERQLGDAIVRLKAQGVTIVMTAHRMAIANLADRALVLEQGRVIDNGPRAEILGRLANSHRRLRLPVTPAALQDLHDWVQNQFVRDGDTDFKQRVTVIASELFAFASENGPQDAGRRLFFEFRFIDDVTCSITMSEDNGVRLEAKVHKVQKLVEMSQTGDSDLSPDEHSLATVIQLADMFEHRVHEGRQAYFARIIHDTPPSEKVH</sequence>
<dbReference type="Gene3D" id="3.40.50.300">
    <property type="entry name" value="P-loop containing nucleotide triphosphate hydrolases"/>
    <property type="match status" value="1"/>
</dbReference>
<evidence type="ECO:0000256" key="6">
    <source>
        <dbReference type="ARBA" id="ARBA00023136"/>
    </source>
</evidence>